<protein>
    <submittedName>
        <fullName evidence="2">Uncharacterized protein</fullName>
    </submittedName>
</protein>
<feature type="region of interest" description="Disordered" evidence="1">
    <location>
        <begin position="21"/>
        <end position="53"/>
    </location>
</feature>
<dbReference type="STRING" id="1193182.BN11_810012"/>
<dbReference type="OrthoDB" id="3294467at2"/>
<sequence length="415" mass="42163">MTKHTYDDADLERMIRDGLRHHAGDAPSDLGAPLPGSGGSRSSGSATAAAVPPSSPRWRWVLPAAAAVAALAVPGAILVANTLRDNDSGIADPVAGASRSASTGAYSSTTSESPTTAATANGRPAGIPADWRPESYGGVQLWVPPTWGWGGAPMAPDWGNGEVLDCSEGRAFTVPGSSAYEFVPDGVPYVGRPVMMTDACVGSPDVHPKVDAVWFDAAGVKAGTESYPDGVVRETRSVGEVTVTVFSKDAALRERILGSASSVTVDANGCPASPPDVIRDSTPAGPTAPASLGICVYAAKGLLWSDAVGAKAAAAYGKAAGRHAPGAIAGGPADRRGEDEVYLRLADAAGRMRWDRYDAAIGVLSPTDSGTVLVPATVANTAPWAKDNGGVKAYVIGGGTALDAALQQYFRGILG</sequence>
<dbReference type="Proteomes" id="UP000035763">
    <property type="component" value="Unassembled WGS sequence"/>
</dbReference>
<keyword evidence="3" id="KW-1185">Reference proteome</keyword>
<proteinExistence type="predicted"/>
<reference evidence="2 3" key="1">
    <citation type="journal article" date="2013" name="ISME J.">
        <title>A metabolic model for members of the genus Tetrasphaera involved in enhanced biological phosphorus removal.</title>
        <authorList>
            <person name="Kristiansen R."/>
            <person name="Nguyen H.T.T."/>
            <person name="Saunders A.M."/>
            <person name="Nielsen J.L."/>
            <person name="Wimmer R."/>
            <person name="Le V.Q."/>
            <person name="McIlroy S.J."/>
            <person name="Petrovski S."/>
            <person name="Seviour R.J."/>
            <person name="Calteau A."/>
            <person name="Nielsen K.L."/>
            <person name="Nielsen P.H."/>
        </authorList>
    </citation>
    <scope>NUCLEOTIDE SEQUENCE [LARGE SCALE GENOMIC DNA]</scope>
    <source>
        <strain evidence="2 3">Ben110</strain>
    </source>
</reference>
<dbReference type="RefSeq" id="WP_048696134.1">
    <property type="nucleotide sequence ID" value="NZ_HG764815.1"/>
</dbReference>
<dbReference type="EMBL" id="CAJA01000509">
    <property type="protein sequence ID" value="CCH75573.1"/>
    <property type="molecule type" value="Genomic_DNA"/>
</dbReference>
<accession>W6K103</accession>
<feature type="compositionally biased region" description="Low complexity" evidence="1">
    <location>
        <begin position="42"/>
        <end position="52"/>
    </location>
</feature>
<evidence type="ECO:0000313" key="3">
    <source>
        <dbReference type="Proteomes" id="UP000035763"/>
    </source>
</evidence>
<name>W6K103_9MICO</name>
<organism evidence="2 3">
    <name type="scientific">Nostocoides australiense Ben110</name>
    <dbReference type="NCBI Taxonomy" id="1193182"/>
    <lineage>
        <taxon>Bacteria</taxon>
        <taxon>Bacillati</taxon>
        <taxon>Actinomycetota</taxon>
        <taxon>Actinomycetes</taxon>
        <taxon>Micrococcales</taxon>
        <taxon>Intrasporangiaceae</taxon>
        <taxon>Nostocoides</taxon>
    </lineage>
</organism>
<gene>
    <name evidence="2" type="ORF">BN11_810012</name>
</gene>
<dbReference type="AlphaFoldDB" id="W6K103"/>
<comment type="caution">
    <text evidence="2">The sequence shown here is derived from an EMBL/GenBank/DDBJ whole genome shotgun (WGS) entry which is preliminary data.</text>
</comment>
<evidence type="ECO:0000313" key="2">
    <source>
        <dbReference type="EMBL" id="CCH75573.1"/>
    </source>
</evidence>
<feature type="compositionally biased region" description="Low complexity" evidence="1">
    <location>
        <begin position="95"/>
        <end position="120"/>
    </location>
</feature>
<feature type="region of interest" description="Disordered" evidence="1">
    <location>
        <begin position="88"/>
        <end position="129"/>
    </location>
</feature>
<evidence type="ECO:0000256" key="1">
    <source>
        <dbReference type="SAM" id="MobiDB-lite"/>
    </source>
</evidence>